<dbReference type="InterPro" id="IPR056798">
    <property type="entry name" value="ADH_Fe_C"/>
</dbReference>
<dbReference type="FunFam" id="3.40.50.1970:FF:000003">
    <property type="entry name" value="Alcohol dehydrogenase, iron-containing"/>
    <property type="match status" value="1"/>
</dbReference>
<dbReference type="Pfam" id="PF00465">
    <property type="entry name" value="Fe-ADH"/>
    <property type="match status" value="1"/>
</dbReference>
<dbReference type="Gene3D" id="3.40.50.1970">
    <property type="match status" value="1"/>
</dbReference>
<dbReference type="PANTHER" id="PTHR11496:SF102">
    <property type="entry name" value="ALCOHOL DEHYDROGENASE 4"/>
    <property type="match status" value="1"/>
</dbReference>
<dbReference type="InterPro" id="IPR001670">
    <property type="entry name" value="ADH_Fe/GldA"/>
</dbReference>
<dbReference type="GO" id="GO:0046872">
    <property type="term" value="F:metal ion binding"/>
    <property type="evidence" value="ECO:0007669"/>
    <property type="project" value="InterPro"/>
</dbReference>
<dbReference type="AlphaFoldDB" id="A0A8H2PTI4"/>
<dbReference type="SUPFAM" id="SSF56796">
    <property type="entry name" value="Dehydroquinate synthase-like"/>
    <property type="match status" value="1"/>
</dbReference>
<feature type="domain" description="Fe-containing alcohol dehydrogenase-like C-terminal" evidence="5">
    <location>
        <begin position="202"/>
        <end position="396"/>
    </location>
</feature>
<dbReference type="CDD" id="cd08551">
    <property type="entry name" value="Fe-ADH"/>
    <property type="match status" value="1"/>
</dbReference>
<evidence type="ECO:0000313" key="7">
    <source>
        <dbReference type="Proteomes" id="UP000316560"/>
    </source>
</evidence>
<sequence>MSGAMLAPLPTPMAELSLTLDPKPISHFGRGRVSEVGAVAASLGSKSALIVTDPFLATSYIVAAVRASLEAAGIVVAVYGDVTPNPTTINLNDGSDLAVSVHADAIVAVGGGSSLDAAKGIAIGAVNPERGMHLDCSTLFANEALPIVAVPTTSGTGAEVNAFGVITDVVGHRKFYVGHESALAKAAILDPELTVGLPAFATAATGFDALTHALESYLSIRANPYSDGIALQTISTVATYLPRAVADGTDIEARSELLFASHVVGVGFSHTGLGLVHGVAHPLGGQFNIPHGFALALVMRAVLRFNRQHREDRLARVGFALGVADTNASEAVNADAAVERICSLAVEVGLGGSLSQFGVTESALESLARDTLADAVTANNPVFPTFEDVLSVLKESL</sequence>
<dbReference type="EMBL" id="VFRA01000001">
    <property type="protein sequence ID" value="TQO18547.1"/>
    <property type="molecule type" value="Genomic_DNA"/>
</dbReference>
<gene>
    <name evidence="6" type="ORF">FB472_0064</name>
</gene>
<proteinExistence type="inferred from homology"/>
<evidence type="ECO:0000259" key="5">
    <source>
        <dbReference type="Pfam" id="PF25137"/>
    </source>
</evidence>
<evidence type="ECO:0000313" key="6">
    <source>
        <dbReference type="EMBL" id="TQO18547.1"/>
    </source>
</evidence>
<dbReference type="InterPro" id="IPR018211">
    <property type="entry name" value="ADH_Fe_CS"/>
</dbReference>
<evidence type="ECO:0000256" key="1">
    <source>
        <dbReference type="ARBA" id="ARBA00007358"/>
    </source>
</evidence>
<dbReference type="PROSITE" id="PS00060">
    <property type="entry name" value="ADH_IRON_2"/>
    <property type="match status" value="1"/>
</dbReference>
<organism evidence="6 7">
    <name type="scientific">Rhodoglobus vestalii</name>
    <dbReference type="NCBI Taxonomy" id="193384"/>
    <lineage>
        <taxon>Bacteria</taxon>
        <taxon>Bacillati</taxon>
        <taxon>Actinomycetota</taxon>
        <taxon>Actinomycetes</taxon>
        <taxon>Micrococcales</taxon>
        <taxon>Microbacteriaceae</taxon>
        <taxon>Rhodoglobus</taxon>
    </lineage>
</organism>
<keyword evidence="7" id="KW-1185">Reference proteome</keyword>
<feature type="domain" description="Alcohol dehydrogenase iron-type/glycerol dehydrogenase GldA" evidence="4">
    <location>
        <begin position="27"/>
        <end position="191"/>
    </location>
</feature>
<dbReference type="InterPro" id="IPR039697">
    <property type="entry name" value="Alcohol_dehydrogenase_Fe"/>
</dbReference>
<evidence type="ECO:0000256" key="3">
    <source>
        <dbReference type="ARBA" id="ARBA00023027"/>
    </source>
</evidence>
<name>A0A8H2PTI4_9MICO</name>
<comment type="similarity">
    <text evidence="1">Belongs to the iron-containing alcohol dehydrogenase family.</text>
</comment>
<evidence type="ECO:0000259" key="4">
    <source>
        <dbReference type="Pfam" id="PF00465"/>
    </source>
</evidence>
<dbReference type="RefSeq" id="WP_021809689.1">
    <property type="nucleotide sequence ID" value="NZ_VFRA01000001.1"/>
</dbReference>
<reference evidence="6 7" key="1">
    <citation type="submission" date="2019-06" db="EMBL/GenBank/DDBJ databases">
        <title>Sequencing the genomes of 1000 actinobacteria strains.</title>
        <authorList>
            <person name="Klenk H.-P."/>
        </authorList>
    </citation>
    <scope>NUCLEOTIDE SEQUENCE [LARGE SCALE GENOMIC DNA]</scope>
    <source>
        <strain evidence="6 7">DSM 21947</strain>
    </source>
</reference>
<keyword evidence="2" id="KW-0560">Oxidoreductase</keyword>
<dbReference type="Gene3D" id="1.20.1090.10">
    <property type="entry name" value="Dehydroquinate synthase-like - alpha domain"/>
    <property type="match status" value="1"/>
</dbReference>
<protein>
    <submittedName>
        <fullName evidence="6">Alcohol dehydrogenase</fullName>
    </submittedName>
</protein>
<dbReference type="Proteomes" id="UP000316560">
    <property type="component" value="Unassembled WGS sequence"/>
</dbReference>
<dbReference type="GO" id="GO:0004022">
    <property type="term" value="F:alcohol dehydrogenase (NAD+) activity"/>
    <property type="evidence" value="ECO:0007669"/>
    <property type="project" value="TreeGrafter"/>
</dbReference>
<accession>A0A8H2PTI4</accession>
<comment type="caution">
    <text evidence="6">The sequence shown here is derived from an EMBL/GenBank/DDBJ whole genome shotgun (WGS) entry which is preliminary data.</text>
</comment>
<dbReference type="FunFam" id="1.20.1090.10:FF:000001">
    <property type="entry name" value="Aldehyde-alcohol dehydrogenase"/>
    <property type="match status" value="1"/>
</dbReference>
<dbReference type="PANTHER" id="PTHR11496">
    <property type="entry name" value="ALCOHOL DEHYDROGENASE"/>
    <property type="match status" value="1"/>
</dbReference>
<dbReference type="PROSITE" id="PS00913">
    <property type="entry name" value="ADH_IRON_1"/>
    <property type="match status" value="1"/>
</dbReference>
<dbReference type="Pfam" id="PF25137">
    <property type="entry name" value="ADH_Fe_C"/>
    <property type="match status" value="1"/>
</dbReference>
<keyword evidence="3" id="KW-0520">NAD</keyword>
<evidence type="ECO:0000256" key="2">
    <source>
        <dbReference type="ARBA" id="ARBA00023002"/>
    </source>
</evidence>